<proteinExistence type="predicted"/>
<accession>A0A1J1ICL2</accession>
<name>A0A1J1ICL2_9DIPT</name>
<sequence length="60" mass="7277">MHECCNRRQLLFAVFYWLLLSLGWDKLRRWLLLCKKVLKAAIVELSRKNSKGHNLYTYHV</sequence>
<keyword evidence="2" id="KW-1185">Reference proteome</keyword>
<evidence type="ECO:0000313" key="2">
    <source>
        <dbReference type="Proteomes" id="UP000183832"/>
    </source>
</evidence>
<protein>
    <submittedName>
        <fullName evidence="1">CLUMA_CG009606, isoform A</fullName>
    </submittedName>
</protein>
<dbReference type="Proteomes" id="UP000183832">
    <property type="component" value="Unassembled WGS sequence"/>
</dbReference>
<dbReference type="EMBL" id="CVRI01000043">
    <property type="protein sequence ID" value="CRK96177.1"/>
    <property type="molecule type" value="Genomic_DNA"/>
</dbReference>
<dbReference type="AlphaFoldDB" id="A0A1J1ICL2"/>
<evidence type="ECO:0000313" key="1">
    <source>
        <dbReference type="EMBL" id="CRK96177.1"/>
    </source>
</evidence>
<reference evidence="1 2" key="1">
    <citation type="submission" date="2015-04" db="EMBL/GenBank/DDBJ databases">
        <authorList>
            <person name="Syromyatnikov M.Y."/>
            <person name="Popov V.N."/>
        </authorList>
    </citation>
    <scope>NUCLEOTIDE SEQUENCE [LARGE SCALE GENOMIC DNA]</scope>
</reference>
<organism evidence="1 2">
    <name type="scientific">Clunio marinus</name>
    <dbReference type="NCBI Taxonomy" id="568069"/>
    <lineage>
        <taxon>Eukaryota</taxon>
        <taxon>Metazoa</taxon>
        <taxon>Ecdysozoa</taxon>
        <taxon>Arthropoda</taxon>
        <taxon>Hexapoda</taxon>
        <taxon>Insecta</taxon>
        <taxon>Pterygota</taxon>
        <taxon>Neoptera</taxon>
        <taxon>Endopterygota</taxon>
        <taxon>Diptera</taxon>
        <taxon>Nematocera</taxon>
        <taxon>Chironomoidea</taxon>
        <taxon>Chironomidae</taxon>
        <taxon>Clunio</taxon>
    </lineage>
</organism>
<gene>
    <name evidence="1" type="ORF">CLUMA_CG009606</name>
</gene>